<sequence>MISSYNDVFKPPLFFGIGSDQYWSAGINMQALLPGQIKLVYAVDMHYGKSNHLLPYLGYYGYQNLK</sequence>
<reference evidence="1 2" key="1">
    <citation type="submission" date="2018-07" db="EMBL/GenBank/DDBJ databases">
        <title>Genome assembly of strain KB82.</title>
        <authorList>
            <person name="Kukolya J."/>
            <person name="Horvath B."/>
            <person name="Nagy I."/>
            <person name="Toth A."/>
        </authorList>
    </citation>
    <scope>NUCLEOTIDE SEQUENCE [LARGE SCALE GENOMIC DNA]</scope>
    <source>
        <strain evidence="1 2">Kb82</strain>
    </source>
</reference>
<evidence type="ECO:0000313" key="1">
    <source>
        <dbReference type="EMBL" id="MBE8726788.1"/>
    </source>
</evidence>
<protein>
    <submittedName>
        <fullName evidence="1">Uncharacterized protein</fullName>
    </submittedName>
</protein>
<keyword evidence="2" id="KW-1185">Reference proteome</keyword>
<dbReference type="EMBL" id="PRDM01000004">
    <property type="protein sequence ID" value="MBE8726788.1"/>
    <property type="molecule type" value="Genomic_DNA"/>
</dbReference>
<accession>A0ABR9TN94</accession>
<proteinExistence type="predicted"/>
<evidence type="ECO:0000313" key="2">
    <source>
        <dbReference type="Proteomes" id="UP000640614"/>
    </source>
</evidence>
<organism evidence="1 2">
    <name type="scientific">Flavobacterium hungaricum</name>
    <dbReference type="NCBI Taxonomy" id="2082725"/>
    <lineage>
        <taxon>Bacteria</taxon>
        <taxon>Pseudomonadati</taxon>
        <taxon>Bacteroidota</taxon>
        <taxon>Flavobacteriia</taxon>
        <taxon>Flavobacteriales</taxon>
        <taxon>Flavobacteriaceae</taxon>
        <taxon>Flavobacterium</taxon>
    </lineage>
</organism>
<dbReference type="RefSeq" id="WP_194139967.1">
    <property type="nucleotide sequence ID" value="NZ_PRDM01000004.1"/>
</dbReference>
<comment type="caution">
    <text evidence="1">The sequence shown here is derived from an EMBL/GenBank/DDBJ whole genome shotgun (WGS) entry which is preliminary data.</text>
</comment>
<name>A0ABR9TN94_9FLAO</name>
<dbReference type="Proteomes" id="UP000640614">
    <property type="component" value="Unassembled WGS sequence"/>
</dbReference>
<gene>
    <name evidence="1" type="ORF">C4F50_17870</name>
</gene>